<keyword evidence="3" id="KW-0597">Phosphoprotein</keyword>
<feature type="region of interest" description="Disordered" evidence="5">
    <location>
        <begin position="660"/>
        <end position="679"/>
    </location>
</feature>
<feature type="compositionally biased region" description="Basic and acidic residues" evidence="5">
    <location>
        <begin position="134"/>
        <end position="149"/>
    </location>
</feature>
<dbReference type="InterPro" id="IPR043640">
    <property type="entry name" value="AF4/FMR2_CHD"/>
</dbReference>
<proteinExistence type="inferred from homology"/>
<evidence type="ECO:0000259" key="6">
    <source>
        <dbReference type="Pfam" id="PF18876"/>
    </source>
</evidence>
<feature type="region of interest" description="Disordered" evidence="5">
    <location>
        <begin position="374"/>
        <end position="393"/>
    </location>
</feature>
<protein>
    <submittedName>
        <fullName evidence="7">AF4/FMR2 family member 2</fullName>
    </submittedName>
</protein>
<feature type="compositionally biased region" description="Polar residues" evidence="5">
    <location>
        <begin position="106"/>
        <end position="125"/>
    </location>
</feature>
<evidence type="ECO:0000313" key="8">
    <source>
        <dbReference type="Proteomes" id="UP000324632"/>
    </source>
</evidence>
<dbReference type="GO" id="GO:0016607">
    <property type="term" value="C:nuclear speck"/>
    <property type="evidence" value="ECO:0007669"/>
    <property type="project" value="TreeGrafter"/>
</dbReference>
<evidence type="ECO:0000313" key="7">
    <source>
        <dbReference type="EMBL" id="KAA0709162.1"/>
    </source>
</evidence>
<feature type="compositionally biased region" description="Basic and acidic residues" evidence="5">
    <location>
        <begin position="185"/>
        <end position="198"/>
    </location>
</feature>
<sequence length="762" mass="83585">MLHRSTRSTRGSLGVFNPEATARTSEPTGHSSGASGSSSESESSSESDSDSESSSSESECNRASRAATPEPEPPSTNKWQLDKWLNKVNPHNKALINTQSDRHGLNRSQPDKSQASENQSSNKSKPTAALAPADPKERALLSPIREKAKPKTGQKAPDSKSTKVKSPATVELAPPRKSTGKKQPKKVERTSSSEEHNWPRPGNSSSTPKEKEPPPLDPPKPRGKGPGVKTAPRKEPRTTTSNTAPTNITPVPDKKKHRGPNKIIPKSKEFIETESSSSECHSDPEELSKVQLPCPIPNTLNLKSKDCNSNILSVSSLTSTSSTSIPDPGASDLLEEPLFSPIPIIQNELLSPLRDFEDIKSLWVKIELSFLSRIPGQEPPEPPPTKAECRESEHCDVMSGGKKLRMDKEALLLPPCISPIHNLKISSTKDTLKKQTRKRDEKLLPPLLSPLSDEPVSRQRRSSECSSISQEGSTSTLPSTLPSARTTTASTCSSTSSHKHRKGENKSFSHSKTSNEDDGHIKPSNSFHGNGQSETDLWLNTSALSMEHMEPRRPKITFNNTVHNADYYMQEAKKLKHKADALMDKFGKAVNYADGALSFIECGNAMERDPLEAKSPYTMYSETVELIRYAMRLKNFTSHSATVAEKKLAAMWSTGTPSPMSLSPSPVRSVSSGAIGSSSSSGNVAIPQRIHHMAASHVNITNNILRSYEHWETADKLGQESQEFFQELDSVMEPLTQHSSMTELVRYVRQGLHWLRLEAHLL</sequence>
<dbReference type="Proteomes" id="UP000324632">
    <property type="component" value="Chromosome 17"/>
</dbReference>
<feature type="compositionally biased region" description="Basic and acidic residues" evidence="5">
    <location>
        <begin position="430"/>
        <end position="443"/>
    </location>
</feature>
<feature type="compositionally biased region" description="Low complexity" evidence="5">
    <location>
        <begin position="464"/>
        <end position="496"/>
    </location>
</feature>
<dbReference type="GO" id="GO:0043484">
    <property type="term" value="P:regulation of RNA splicing"/>
    <property type="evidence" value="ECO:0007669"/>
    <property type="project" value="TreeGrafter"/>
</dbReference>
<feature type="region of interest" description="Disordered" evidence="5">
    <location>
        <begin position="1"/>
        <end position="287"/>
    </location>
</feature>
<evidence type="ECO:0000256" key="4">
    <source>
        <dbReference type="ARBA" id="ARBA00023242"/>
    </source>
</evidence>
<organism evidence="7 8">
    <name type="scientific">Triplophysa tibetana</name>
    <dbReference type="NCBI Taxonomy" id="1572043"/>
    <lineage>
        <taxon>Eukaryota</taxon>
        <taxon>Metazoa</taxon>
        <taxon>Chordata</taxon>
        <taxon>Craniata</taxon>
        <taxon>Vertebrata</taxon>
        <taxon>Euteleostomi</taxon>
        <taxon>Actinopterygii</taxon>
        <taxon>Neopterygii</taxon>
        <taxon>Teleostei</taxon>
        <taxon>Ostariophysi</taxon>
        <taxon>Cypriniformes</taxon>
        <taxon>Nemacheilidae</taxon>
        <taxon>Triplophysa</taxon>
    </lineage>
</organism>
<feature type="compositionally biased region" description="Polar residues" evidence="5">
    <location>
        <begin position="523"/>
        <end position="534"/>
    </location>
</feature>
<evidence type="ECO:0000256" key="1">
    <source>
        <dbReference type="ARBA" id="ARBA00004123"/>
    </source>
</evidence>
<gene>
    <name evidence="7" type="ORF">E1301_Tti013776</name>
</gene>
<comment type="caution">
    <text evidence="7">The sequence shown here is derived from an EMBL/GenBank/DDBJ whole genome shotgun (WGS) entry which is preliminary data.</text>
</comment>
<reference evidence="7 8" key="1">
    <citation type="journal article" date="2019" name="Mol. Ecol. Resour.">
        <title>Chromosome-level genome assembly of Triplophysa tibetana, a fish adapted to the harsh high-altitude environment of the Tibetan Plateau.</title>
        <authorList>
            <person name="Yang X."/>
            <person name="Liu H."/>
            <person name="Ma Z."/>
            <person name="Zou Y."/>
            <person name="Zou M."/>
            <person name="Mao Y."/>
            <person name="Li X."/>
            <person name="Wang H."/>
            <person name="Chen T."/>
            <person name="Wang W."/>
            <person name="Yang R."/>
        </authorList>
    </citation>
    <scope>NUCLEOTIDE SEQUENCE [LARGE SCALE GENOMIC DNA]</scope>
    <source>
        <strain evidence="7">TTIB1903HZAU</strain>
        <tissue evidence="7">Muscle</tissue>
    </source>
</reference>
<evidence type="ECO:0000256" key="5">
    <source>
        <dbReference type="SAM" id="MobiDB-lite"/>
    </source>
</evidence>
<dbReference type="PANTHER" id="PTHR10528">
    <property type="entry name" value="AF4/FMR2 FAMILY MEMBER"/>
    <property type="match status" value="1"/>
</dbReference>
<evidence type="ECO:0000256" key="2">
    <source>
        <dbReference type="ARBA" id="ARBA00007354"/>
    </source>
</evidence>
<evidence type="ECO:0000256" key="3">
    <source>
        <dbReference type="ARBA" id="ARBA00022553"/>
    </source>
</evidence>
<dbReference type="Pfam" id="PF18876">
    <property type="entry name" value="AFF4_CHD"/>
    <property type="match status" value="2"/>
</dbReference>
<dbReference type="AlphaFoldDB" id="A0A5A9NGP0"/>
<feature type="region of interest" description="Disordered" evidence="5">
    <location>
        <begin position="428"/>
        <end position="534"/>
    </location>
</feature>
<comment type="subcellular location">
    <subcellularLocation>
        <location evidence="1">Nucleus</location>
    </subcellularLocation>
</comment>
<name>A0A5A9NGP0_9TELE</name>
<feature type="compositionally biased region" description="Low complexity" evidence="5">
    <location>
        <begin position="238"/>
        <end position="250"/>
    </location>
</feature>
<feature type="domain" description="AF4/FMR2 C-terminal homology" evidence="6">
    <location>
        <begin position="653"/>
        <end position="761"/>
    </location>
</feature>
<dbReference type="InterPro" id="IPR043639">
    <property type="entry name" value="AF4_int"/>
</dbReference>
<comment type="similarity">
    <text evidence="2">Belongs to the AF4 family.</text>
</comment>
<feature type="domain" description="AF4/FMR2 C-terminal homology" evidence="6">
    <location>
        <begin position="548"/>
        <end position="651"/>
    </location>
</feature>
<feature type="compositionally biased region" description="Low complexity" evidence="5">
    <location>
        <begin position="31"/>
        <end position="42"/>
    </location>
</feature>
<dbReference type="PANTHER" id="PTHR10528:SF18">
    <property type="entry name" value="AF4_FMR2 FAMILY MEMBER 2"/>
    <property type="match status" value="1"/>
</dbReference>
<accession>A0A5A9NGP0</accession>
<keyword evidence="8" id="KW-1185">Reference proteome</keyword>
<dbReference type="GO" id="GO:0002151">
    <property type="term" value="F:G-quadruplex RNA binding"/>
    <property type="evidence" value="ECO:0007669"/>
    <property type="project" value="TreeGrafter"/>
</dbReference>
<keyword evidence="4" id="KW-0539">Nucleus</keyword>
<dbReference type="Pfam" id="PF18875">
    <property type="entry name" value="AF4_int"/>
    <property type="match status" value="1"/>
</dbReference>
<dbReference type="EMBL" id="SOYY01000017">
    <property type="protein sequence ID" value="KAA0709162.1"/>
    <property type="molecule type" value="Genomic_DNA"/>
</dbReference>
<dbReference type="InterPro" id="IPR007797">
    <property type="entry name" value="AF4/FMR2"/>
</dbReference>
<dbReference type="Pfam" id="PF05110">
    <property type="entry name" value="AF-4"/>
    <property type="match status" value="1"/>
</dbReference>